<dbReference type="GO" id="GO:0004493">
    <property type="term" value="F:methylmalonyl-CoA epimerase activity"/>
    <property type="evidence" value="ECO:0007669"/>
    <property type="project" value="TreeGrafter"/>
</dbReference>
<dbReference type="Pfam" id="PF00903">
    <property type="entry name" value="Glyoxalase"/>
    <property type="match status" value="1"/>
</dbReference>
<dbReference type="SUPFAM" id="SSF54593">
    <property type="entry name" value="Glyoxalase/Bleomycin resistance protein/Dihydroxybiphenyl dioxygenase"/>
    <property type="match status" value="1"/>
</dbReference>
<dbReference type="InterPro" id="IPR037523">
    <property type="entry name" value="VOC_core"/>
</dbReference>
<dbReference type="GO" id="GO:0046491">
    <property type="term" value="P:L-methylmalonyl-CoA metabolic process"/>
    <property type="evidence" value="ECO:0007669"/>
    <property type="project" value="TreeGrafter"/>
</dbReference>
<dbReference type="Gene3D" id="3.10.180.10">
    <property type="entry name" value="2,3-Dihydroxybiphenyl 1,2-Dioxygenase, domain 1"/>
    <property type="match status" value="1"/>
</dbReference>
<name>A0A382LQT7_9ZZZZ</name>
<dbReference type="PANTHER" id="PTHR43048">
    <property type="entry name" value="METHYLMALONYL-COA EPIMERASE"/>
    <property type="match status" value="1"/>
</dbReference>
<feature type="domain" description="VOC" evidence="2">
    <location>
        <begin position="5"/>
        <end position="148"/>
    </location>
</feature>
<evidence type="ECO:0000313" key="3">
    <source>
        <dbReference type="EMBL" id="SVC37251.1"/>
    </source>
</evidence>
<dbReference type="GO" id="GO:0046872">
    <property type="term" value="F:metal ion binding"/>
    <property type="evidence" value="ECO:0007669"/>
    <property type="project" value="UniProtKB-KW"/>
</dbReference>
<gene>
    <name evidence="3" type="ORF">METZ01_LOCUS290105</name>
</gene>
<reference evidence="3" key="1">
    <citation type="submission" date="2018-05" db="EMBL/GenBank/DDBJ databases">
        <authorList>
            <person name="Lanie J.A."/>
            <person name="Ng W.-L."/>
            <person name="Kazmierczak K.M."/>
            <person name="Andrzejewski T.M."/>
            <person name="Davidsen T.M."/>
            <person name="Wayne K.J."/>
            <person name="Tettelin H."/>
            <person name="Glass J.I."/>
            <person name="Rusch D."/>
            <person name="Podicherti R."/>
            <person name="Tsui H.-C.T."/>
            <person name="Winkler M.E."/>
        </authorList>
    </citation>
    <scope>NUCLEOTIDE SEQUENCE</scope>
</reference>
<dbReference type="PROSITE" id="PS51819">
    <property type="entry name" value="VOC"/>
    <property type="match status" value="1"/>
</dbReference>
<protein>
    <recommendedName>
        <fullName evidence="2">VOC domain-containing protein</fullName>
    </recommendedName>
</protein>
<dbReference type="InterPro" id="IPR018146">
    <property type="entry name" value="Glyoxalase_1_CS"/>
</dbReference>
<dbReference type="AlphaFoldDB" id="A0A382LQT7"/>
<sequence length="158" mass="17910">MNVEWMNHTGFVVSDMERSLIFYRDQLGLEIERDQVLEGEFISELVGYADAKLHIIYLGLGDMKHSVELIEYLNPRGNAAPLPNRNNIGASHLGVIVDNLDEFYKELSSKGVRFVSPPVTRPNAVYPMAQKGCYMEDPDGNWLELLEQPPAPERMTQS</sequence>
<dbReference type="GO" id="GO:0004462">
    <property type="term" value="F:lactoylglutathione lyase activity"/>
    <property type="evidence" value="ECO:0007669"/>
    <property type="project" value="InterPro"/>
</dbReference>
<accession>A0A382LQT7</accession>
<keyword evidence="1" id="KW-0479">Metal-binding</keyword>
<dbReference type="PANTHER" id="PTHR43048:SF3">
    <property type="entry name" value="METHYLMALONYL-COA EPIMERASE, MITOCHONDRIAL"/>
    <property type="match status" value="1"/>
</dbReference>
<dbReference type="InterPro" id="IPR051785">
    <property type="entry name" value="MMCE/EMCE_epimerase"/>
</dbReference>
<organism evidence="3">
    <name type="scientific">marine metagenome</name>
    <dbReference type="NCBI Taxonomy" id="408172"/>
    <lineage>
        <taxon>unclassified sequences</taxon>
        <taxon>metagenomes</taxon>
        <taxon>ecological metagenomes</taxon>
    </lineage>
</organism>
<dbReference type="InterPro" id="IPR004360">
    <property type="entry name" value="Glyas_Fos-R_dOase_dom"/>
</dbReference>
<dbReference type="CDD" id="cd06587">
    <property type="entry name" value="VOC"/>
    <property type="match status" value="1"/>
</dbReference>
<dbReference type="EMBL" id="UINC01087680">
    <property type="protein sequence ID" value="SVC37251.1"/>
    <property type="molecule type" value="Genomic_DNA"/>
</dbReference>
<dbReference type="PROSITE" id="PS00934">
    <property type="entry name" value="GLYOXALASE_I_1"/>
    <property type="match status" value="1"/>
</dbReference>
<evidence type="ECO:0000256" key="1">
    <source>
        <dbReference type="ARBA" id="ARBA00022723"/>
    </source>
</evidence>
<proteinExistence type="predicted"/>
<dbReference type="InterPro" id="IPR029068">
    <property type="entry name" value="Glyas_Bleomycin-R_OHBP_Dase"/>
</dbReference>
<evidence type="ECO:0000259" key="2">
    <source>
        <dbReference type="PROSITE" id="PS51819"/>
    </source>
</evidence>